<organism evidence="5 6">
    <name type="scientific">Algibacter lectus</name>
    <dbReference type="NCBI Taxonomy" id="221126"/>
    <lineage>
        <taxon>Bacteria</taxon>
        <taxon>Pseudomonadati</taxon>
        <taxon>Bacteroidota</taxon>
        <taxon>Flavobacteriia</taxon>
        <taxon>Flavobacteriales</taxon>
        <taxon>Flavobacteriaceae</taxon>
        <taxon>Algibacter</taxon>
    </lineage>
</organism>
<proteinExistence type="predicted"/>
<dbReference type="InterPro" id="IPR000917">
    <property type="entry name" value="Sulfatase_N"/>
</dbReference>
<gene>
    <name evidence="5" type="ORF">JCM19274_1229</name>
</gene>
<evidence type="ECO:0000313" key="5">
    <source>
        <dbReference type="EMBL" id="GAL80603.1"/>
    </source>
</evidence>
<dbReference type="PANTHER" id="PTHR45953">
    <property type="entry name" value="IDURONATE 2-SULFATASE"/>
    <property type="match status" value="1"/>
</dbReference>
<accession>A0A090WWI5</accession>
<dbReference type="Pfam" id="PF00884">
    <property type="entry name" value="Sulfatase"/>
    <property type="match status" value="1"/>
</dbReference>
<dbReference type="EMBL" id="BBNU01000011">
    <property type="protein sequence ID" value="GAL80603.1"/>
    <property type="molecule type" value="Genomic_DNA"/>
</dbReference>
<dbReference type="InterPro" id="IPR017850">
    <property type="entry name" value="Alkaline_phosphatase_core_sf"/>
</dbReference>
<comment type="caution">
    <text evidence="5">The sequence shown here is derived from an EMBL/GenBank/DDBJ whole genome shotgun (WGS) entry which is preliminary data.</text>
</comment>
<evidence type="ECO:0000259" key="4">
    <source>
        <dbReference type="Pfam" id="PF00884"/>
    </source>
</evidence>
<dbReference type="Proteomes" id="UP000029643">
    <property type="component" value="Unassembled WGS sequence"/>
</dbReference>
<dbReference type="PANTHER" id="PTHR45953:SF1">
    <property type="entry name" value="IDURONATE 2-SULFATASE"/>
    <property type="match status" value="1"/>
</dbReference>
<dbReference type="Gene3D" id="3.40.720.10">
    <property type="entry name" value="Alkaline Phosphatase, subunit A"/>
    <property type="match status" value="1"/>
</dbReference>
<evidence type="ECO:0000256" key="2">
    <source>
        <dbReference type="ARBA" id="ARBA00022801"/>
    </source>
</evidence>
<dbReference type="GO" id="GO:0005737">
    <property type="term" value="C:cytoplasm"/>
    <property type="evidence" value="ECO:0007669"/>
    <property type="project" value="TreeGrafter"/>
</dbReference>
<sequence length="614" mass="70430">MKFKEISKLLCVVFLVTFKYVNAQQTDQPKPNILWVLTDDQRYDAIRAFNKILDGREMSALGYVESPNVDKLTQMGTTFINTYCQATGCAPSRASMITGRYPFRSGVYEFEYHNNQAEHSKPSLPEQMADLGYETLHIGKLGFRLKTTKNGKLKSAEVFQKNIDFKQLRRDGLTDWGKDWFYELDGKKFDKPIKNLEFFVTPDGKFEYVIPKDLESKFIKYKGTAITSVAKYDLFRKYSKRDPKSDYSGIILSGVSSRKAGKTRDGYYASIFEDYLKNENQEFTVGSRTFKGVNTKKPLFCHIGFDFPHTPVLPPASYRNRFQKYNYKVPAFNKKELENMPKQLKKQINNAYSDDFTYEEKQKMIQDYYAFCAYGDALIGEATDAFIKYSEAKKQPWVIVYVCGDHGWKLNDHGSVSKFSSWEIDSHNPIVVVSSDKKSFPAGKVVRDFTEFVDIAPTILAASGAKLEDEKFNYLDGLDMAKIASESILLRDYIVGESHAVTGPRAFIRTKEYVFSMQTRPDKKRGENMDWALHASYKDLDPALYDMKNDPNEINNLAFDKKYASIAEKMKEKLINVVLGDNRIEVKWGGKRGDGTEVFRSNFAPGAHDYKLKL</sequence>
<dbReference type="GO" id="GO:0047753">
    <property type="term" value="F:choline-sulfatase activity"/>
    <property type="evidence" value="ECO:0007669"/>
    <property type="project" value="UniProtKB-EC"/>
</dbReference>
<protein>
    <submittedName>
        <fullName evidence="5">Choline-sulfatase</fullName>
        <ecNumber evidence="5">3.1.6.6</ecNumber>
    </submittedName>
</protein>
<evidence type="ECO:0000313" key="6">
    <source>
        <dbReference type="Proteomes" id="UP000029643"/>
    </source>
</evidence>
<feature type="domain" description="Sulfatase N-terminal" evidence="4">
    <location>
        <begin position="31"/>
        <end position="464"/>
    </location>
</feature>
<dbReference type="STRING" id="221126.SAMN04489722_101478"/>
<reference evidence="5 6" key="1">
    <citation type="journal article" date="2014" name="Genome Announc.">
        <title>Draft Genome Sequences of Marine Flavobacterium Algibacter lectus Strains SS8 and NR4.</title>
        <authorList>
            <person name="Takatani N."/>
            <person name="Nakanishi M."/>
            <person name="Meirelles P."/>
            <person name="Mino S."/>
            <person name="Suda W."/>
            <person name="Oshima K."/>
            <person name="Hattori M."/>
            <person name="Ohkuma M."/>
            <person name="Hosokawa M."/>
            <person name="Miyashita K."/>
            <person name="Thompson F.L."/>
            <person name="Niwa A."/>
            <person name="Sawabe T."/>
            <person name="Sawabe T."/>
        </authorList>
    </citation>
    <scope>NUCLEOTIDE SEQUENCE [LARGE SCALE GENOMIC DNA]</scope>
    <source>
        <strain evidence="6">JCM19274</strain>
    </source>
</reference>
<dbReference type="RefSeq" id="WP_042498927.1">
    <property type="nucleotide sequence ID" value="NZ_BBNU01000011.1"/>
</dbReference>
<dbReference type="CDD" id="cd16153">
    <property type="entry name" value="sulfatase_like"/>
    <property type="match status" value="1"/>
</dbReference>
<name>A0A090WWI5_9FLAO</name>
<dbReference type="EC" id="3.1.6.6" evidence="5"/>
<keyword evidence="1" id="KW-0479">Metal-binding</keyword>
<dbReference type="GO" id="GO:0046872">
    <property type="term" value="F:metal ion binding"/>
    <property type="evidence" value="ECO:0007669"/>
    <property type="project" value="UniProtKB-KW"/>
</dbReference>
<dbReference type="AlphaFoldDB" id="A0A090WWI5"/>
<keyword evidence="3" id="KW-0732">Signal</keyword>
<evidence type="ECO:0000256" key="1">
    <source>
        <dbReference type="ARBA" id="ARBA00022723"/>
    </source>
</evidence>
<evidence type="ECO:0000256" key="3">
    <source>
        <dbReference type="SAM" id="SignalP"/>
    </source>
</evidence>
<dbReference type="SUPFAM" id="SSF53649">
    <property type="entry name" value="Alkaline phosphatase-like"/>
    <property type="match status" value="1"/>
</dbReference>
<feature type="signal peptide" evidence="3">
    <location>
        <begin position="1"/>
        <end position="23"/>
    </location>
</feature>
<keyword evidence="2 5" id="KW-0378">Hydrolase</keyword>
<feature type="chain" id="PRO_5001866611" evidence="3">
    <location>
        <begin position="24"/>
        <end position="614"/>
    </location>
</feature>